<accession>A0ABT8CYA6</accession>
<protein>
    <submittedName>
        <fullName evidence="2">Acyl-CoA-binding protein</fullName>
    </submittedName>
</protein>
<comment type="caution">
    <text evidence="2">The sequence shown here is derived from an EMBL/GenBank/DDBJ whole genome shotgun (WGS) entry which is preliminary data.</text>
</comment>
<evidence type="ECO:0000259" key="1">
    <source>
        <dbReference type="PROSITE" id="PS51228"/>
    </source>
</evidence>
<dbReference type="Proteomes" id="UP001242368">
    <property type="component" value="Unassembled WGS sequence"/>
</dbReference>
<dbReference type="InterPro" id="IPR014352">
    <property type="entry name" value="FERM/acyl-CoA-bd_prot_sf"/>
</dbReference>
<dbReference type="Gene3D" id="1.20.80.10">
    <property type="match status" value="1"/>
</dbReference>
<dbReference type="RefSeq" id="WP_290365094.1">
    <property type="nucleotide sequence ID" value="NZ_JAUFQU010000037.1"/>
</dbReference>
<dbReference type="EMBL" id="JAUFQU010000037">
    <property type="protein sequence ID" value="MDN3709474.1"/>
    <property type="molecule type" value="Genomic_DNA"/>
</dbReference>
<keyword evidence="3" id="KW-1185">Reference proteome</keyword>
<proteinExistence type="predicted"/>
<dbReference type="Pfam" id="PF00887">
    <property type="entry name" value="ACBP"/>
    <property type="match status" value="1"/>
</dbReference>
<dbReference type="InterPro" id="IPR035984">
    <property type="entry name" value="Acyl-CoA-binding_sf"/>
</dbReference>
<evidence type="ECO:0000313" key="2">
    <source>
        <dbReference type="EMBL" id="MDN3709474.1"/>
    </source>
</evidence>
<sequence length="56" mass="6657">MYAYYKQATSDTLQMHDNQQDDLVKAFKFNAWMQISHLTSEQAKIEYINLIKSLEL</sequence>
<dbReference type="InterPro" id="IPR000582">
    <property type="entry name" value="Acyl-CoA-binding_protein"/>
</dbReference>
<organism evidence="2 3">
    <name type="scientific">Paenimyroides ceti</name>
    <dbReference type="NCBI Taxonomy" id="395087"/>
    <lineage>
        <taxon>Bacteria</taxon>
        <taxon>Pseudomonadati</taxon>
        <taxon>Bacteroidota</taxon>
        <taxon>Flavobacteriia</taxon>
        <taxon>Flavobacteriales</taxon>
        <taxon>Flavobacteriaceae</taxon>
        <taxon>Paenimyroides</taxon>
    </lineage>
</organism>
<name>A0ABT8CYA6_9FLAO</name>
<dbReference type="SUPFAM" id="SSF47027">
    <property type="entry name" value="Acyl-CoA binding protein"/>
    <property type="match status" value="1"/>
</dbReference>
<dbReference type="PROSITE" id="PS51228">
    <property type="entry name" value="ACB_2"/>
    <property type="match status" value="1"/>
</dbReference>
<evidence type="ECO:0000313" key="3">
    <source>
        <dbReference type="Proteomes" id="UP001242368"/>
    </source>
</evidence>
<feature type="domain" description="ACB" evidence="1">
    <location>
        <begin position="1"/>
        <end position="56"/>
    </location>
</feature>
<reference evidence="3" key="1">
    <citation type="journal article" date="2019" name="Int. J. Syst. Evol. Microbiol.">
        <title>The Global Catalogue of Microorganisms (GCM) 10K type strain sequencing project: providing services to taxonomists for standard genome sequencing and annotation.</title>
        <authorList>
            <consortium name="The Broad Institute Genomics Platform"/>
            <consortium name="The Broad Institute Genome Sequencing Center for Infectious Disease"/>
            <person name="Wu L."/>
            <person name="Ma J."/>
        </authorList>
    </citation>
    <scope>NUCLEOTIDE SEQUENCE [LARGE SCALE GENOMIC DNA]</scope>
    <source>
        <strain evidence="3">CECT 7184</strain>
    </source>
</reference>
<gene>
    <name evidence="2" type="ORF">QW060_20985</name>
</gene>